<proteinExistence type="predicted"/>
<evidence type="ECO:0000313" key="2">
    <source>
        <dbReference type="Proteomes" id="UP000822142"/>
    </source>
</evidence>
<gene>
    <name evidence="1" type="ORF">G5A70_14785</name>
</gene>
<feature type="non-terminal residue" evidence="1">
    <location>
        <position position="256"/>
    </location>
</feature>
<reference evidence="1 2" key="1">
    <citation type="journal article" date="2020" name="Cell Host Microbe">
        <title>Functional and Genomic Variation between Human-Derived Isolates of Lachnospiraceae Reveals Inter- and Intra-Species Diversity.</title>
        <authorList>
            <person name="Sorbara M.T."/>
            <person name="Littmann E.R."/>
            <person name="Fontana E."/>
            <person name="Moody T.U."/>
            <person name="Kohout C.E."/>
            <person name="Gjonbalaj M."/>
            <person name="Eaton V."/>
            <person name="Seok R."/>
            <person name="Leiner I.M."/>
            <person name="Pamer E.G."/>
        </authorList>
    </citation>
    <scope>NUCLEOTIDE SEQUENCE [LARGE SCALE GENOMIC DNA]</scope>
    <source>
        <strain evidence="1 2">MSK.15.26</strain>
    </source>
</reference>
<accession>A0ABX2IA79</accession>
<dbReference type="Proteomes" id="UP000822142">
    <property type="component" value="Unassembled WGS sequence"/>
</dbReference>
<name>A0ABX2IA79_BLAHA</name>
<protein>
    <submittedName>
        <fullName evidence="1">Carboxypeptidase regulatory-like domain-containing protein</fullName>
    </submittedName>
</protein>
<organism evidence="1 2">
    <name type="scientific">Blautia hansenii</name>
    <name type="common">Ruminococcus hansenii</name>
    <dbReference type="NCBI Taxonomy" id="1322"/>
    <lineage>
        <taxon>Bacteria</taxon>
        <taxon>Bacillati</taxon>
        <taxon>Bacillota</taxon>
        <taxon>Clostridia</taxon>
        <taxon>Lachnospirales</taxon>
        <taxon>Lachnospiraceae</taxon>
        <taxon>Blautia</taxon>
    </lineage>
</organism>
<sequence length="256" mass="29008">MYLPPLKTAQTQQTDEGKLRLYVISALKNQPVEDATVTISYSGEPDSVIEEVKTDASGMIPEITLPAPPLEYSMAPSEYQPYAEYTFRISREGFEDLDISGAEILPDATAIQRAVMNPSTPQNTFEDIVIPAHTLYGEYPPKIPEDEIKPMDTSGEIVLNRVVIPEYVVVHDGVPTNPSAKDYYVRYRDYIKNVASSEIYATWPADTIRANVLAIMSFTLNRVYTEWYRNKGYDFTITSSTAFDHKWMYGRNIFES</sequence>
<dbReference type="RefSeq" id="WP_173750232.1">
    <property type="nucleotide sequence ID" value="NZ_JAAITA010000035.1"/>
</dbReference>
<evidence type="ECO:0000313" key="1">
    <source>
        <dbReference type="EMBL" id="NSJ87406.1"/>
    </source>
</evidence>
<dbReference type="EMBL" id="JAAITA010000035">
    <property type="protein sequence ID" value="NSJ87406.1"/>
    <property type="molecule type" value="Genomic_DNA"/>
</dbReference>
<keyword evidence="2" id="KW-1185">Reference proteome</keyword>
<comment type="caution">
    <text evidence="1">The sequence shown here is derived from an EMBL/GenBank/DDBJ whole genome shotgun (WGS) entry which is preliminary data.</text>
</comment>